<proteinExistence type="predicted"/>
<gene>
    <name evidence="1" type="ORF">METZ01_LOCUS45604</name>
</gene>
<sequence>MEDEVHLQSILSTIFNDTLFTPEPEPYYKLIFVLPQDYKRIKNSTQIVIGAIGKDPSNPAVDLIKNILSDKQYHNSISGNKPIIISKDPFARNQLLMVINTPNLEKAKEFATKNNEKIKSQFFTLFKNRQEKYMFNNARQKELEKHLIKDYGWSIKIPWGYEVITDSSEQQLFWIGREMPFRWIAVHWRDGAIVENYDSAKEFIMDFPREYFENIQYSENYFELNTTNKFNQWLTWKVNGLWESIDDTQGGPFLAYLFYDGISDRTYYIHAMIFHPGNNKVIFLQQLDLIAKSFIVYNR</sequence>
<accession>A0A381RLM5</accession>
<dbReference type="AlphaFoldDB" id="A0A381RLM5"/>
<dbReference type="InterPro" id="IPR032286">
    <property type="entry name" value="DUF4837"/>
</dbReference>
<evidence type="ECO:0008006" key="2">
    <source>
        <dbReference type="Google" id="ProtNLM"/>
    </source>
</evidence>
<dbReference type="Pfam" id="PF16125">
    <property type="entry name" value="DUF4837"/>
    <property type="match status" value="1"/>
</dbReference>
<evidence type="ECO:0000313" key="1">
    <source>
        <dbReference type="EMBL" id="SUZ92750.1"/>
    </source>
</evidence>
<dbReference type="EMBL" id="UINC01002087">
    <property type="protein sequence ID" value="SUZ92750.1"/>
    <property type="molecule type" value="Genomic_DNA"/>
</dbReference>
<reference evidence="1" key="1">
    <citation type="submission" date="2018-05" db="EMBL/GenBank/DDBJ databases">
        <authorList>
            <person name="Lanie J.A."/>
            <person name="Ng W.-L."/>
            <person name="Kazmierczak K.M."/>
            <person name="Andrzejewski T.M."/>
            <person name="Davidsen T.M."/>
            <person name="Wayne K.J."/>
            <person name="Tettelin H."/>
            <person name="Glass J.I."/>
            <person name="Rusch D."/>
            <person name="Podicherti R."/>
            <person name="Tsui H.-C.T."/>
            <person name="Winkler M.E."/>
        </authorList>
    </citation>
    <scope>NUCLEOTIDE SEQUENCE</scope>
</reference>
<protein>
    <recommendedName>
        <fullName evidence="2">DUF4837 domain-containing protein</fullName>
    </recommendedName>
</protein>
<organism evidence="1">
    <name type="scientific">marine metagenome</name>
    <dbReference type="NCBI Taxonomy" id="408172"/>
    <lineage>
        <taxon>unclassified sequences</taxon>
        <taxon>metagenomes</taxon>
        <taxon>ecological metagenomes</taxon>
    </lineage>
</organism>
<name>A0A381RLM5_9ZZZZ</name>